<dbReference type="CDD" id="cd00371">
    <property type="entry name" value="HMA"/>
    <property type="match status" value="1"/>
</dbReference>
<reference evidence="1 2" key="2">
    <citation type="submission" date="2018-04" db="EMBL/GenBank/DDBJ databases">
        <title>Thauera lacus sp. nov., isolated from an saline lake in Inner Mongolia, China.</title>
        <authorList>
            <person name="Liang Q.-Y."/>
        </authorList>
    </citation>
    <scope>NUCLEOTIDE SEQUENCE [LARGE SCALE GENOMIC DNA]</scope>
    <source>
        <strain evidence="1 2">D20</strain>
    </source>
</reference>
<dbReference type="EMBL" id="PZKC01000019">
    <property type="protein sequence ID" value="PTD95093.1"/>
    <property type="molecule type" value="Genomic_DNA"/>
</dbReference>
<organism evidence="1 2">
    <name type="scientific">Pseudothauera lacus</name>
    <dbReference type="NCBI Taxonomy" id="2136175"/>
    <lineage>
        <taxon>Bacteria</taxon>
        <taxon>Pseudomonadati</taxon>
        <taxon>Pseudomonadota</taxon>
        <taxon>Betaproteobacteria</taxon>
        <taxon>Rhodocyclales</taxon>
        <taxon>Zoogloeaceae</taxon>
        <taxon>Pseudothauera</taxon>
    </lineage>
</organism>
<keyword evidence="2" id="KW-1185">Reference proteome</keyword>
<dbReference type="AlphaFoldDB" id="A0A2T4IBF4"/>
<protein>
    <recommendedName>
        <fullName evidence="3">Cation transporter</fullName>
    </recommendedName>
</protein>
<dbReference type="GO" id="GO:0046872">
    <property type="term" value="F:metal ion binding"/>
    <property type="evidence" value="ECO:0007669"/>
    <property type="project" value="InterPro"/>
</dbReference>
<dbReference type="SUPFAM" id="SSF55008">
    <property type="entry name" value="HMA, heavy metal-associated domain"/>
    <property type="match status" value="1"/>
</dbReference>
<dbReference type="OrthoDB" id="9131875at2"/>
<comment type="caution">
    <text evidence="1">The sequence shown here is derived from an EMBL/GenBank/DDBJ whole genome shotgun (WGS) entry which is preliminary data.</text>
</comment>
<dbReference type="Proteomes" id="UP000241193">
    <property type="component" value="Unassembled WGS sequence"/>
</dbReference>
<dbReference type="InterPro" id="IPR036163">
    <property type="entry name" value="HMA_dom_sf"/>
</dbReference>
<evidence type="ECO:0000313" key="2">
    <source>
        <dbReference type="Proteomes" id="UP000241193"/>
    </source>
</evidence>
<dbReference type="RefSeq" id="WP_107494762.1">
    <property type="nucleotide sequence ID" value="NZ_PZKC01000019.1"/>
</dbReference>
<reference evidence="1 2" key="1">
    <citation type="submission" date="2018-03" db="EMBL/GenBank/DDBJ databases">
        <authorList>
            <person name="Keele B.F."/>
        </authorList>
    </citation>
    <scope>NUCLEOTIDE SEQUENCE [LARGE SCALE GENOMIC DNA]</scope>
    <source>
        <strain evidence="1 2">D20</strain>
    </source>
</reference>
<evidence type="ECO:0000313" key="1">
    <source>
        <dbReference type="EMBL" id="PTD95093.1"/>
    </source>
</evidence>
<evidence type="ECO:0008006" key="3">
    <source>
        <dbReference type="Google" id="ProtNLM"/>
    </source>
</evidence>
<dbReference type="InterPro" id="IPR006121">
    <property type="entry name" value="HMA_dom"/>
</dbReference>
<accession>A0A2T4IBF4</accession>
<gene>
    <name evidence="1" type="ORF">C8261_16130</name>
</gene>
<sequence length="112" mass="12519">MPEFEELRTFLRNIRIAHHIRGRIRLKLDGEMPAMEMPGEQARALRTVLDRSPGIVDVKVNLLARSCTVIYDPGTIPEQAWSELLGGSASAAAALLEDILRDTYREIAHAEP</sequence>
<name>A0A2T4IBF4_9RHOO</name>
<proteinExistence type="predicted"/>